<dbReference type="InterPro" id="IPR000477">
    <property type="entry name" value="RT_dom"/>
</dbReference>
<dbReference type="CDD" id="cd01647">
    <property type="entry name" value="RT_LTR"/>
    <property type="match status" value="1"/>
</dbReference>
<keyword evidence="3" id="KW-0808">Transferase</keyword>
<comment type="caution">
    <text evidence="3">The sequence shown here is derived from an EMBL/GenBank/DDBJ whole genome shotgun (WGS) entry which is preliminary data.</text>
</comment>
<proteinExistence type="predicted"/>
<dbReference type="Gene3D" id="3.30.70.270">
    <property type="match status" value="1"/>
</dbReference>
<gene>
    <name evidence="3" type="ORF">Tci_001318</name>
</gene>
<dbReference type="PANTHER" id="PTHR24559:SF444">
    <property type="entry name" value="REVERSE TRANSCRIPTASE DOMAIN-CONTAINING PROTEIN"/>
    <property type="match status" value="1"/>
</dbReference>
<evidence type="ECO:0000256" key="1">
    <source>
        <dbReference type="SAM" id="MobiDB-lite"/>
    </source>
</evidence>
<dbReference type="InterPro" id="IPR043128">
    <property type="entry name" value="Rev_trsase/Diguanyl_cyclase"/>
</dbReference>
<feature type="domain" description="Reverse transcriptase" evidence="2">
    <location>
        <begin position="145"/>
        <end position="233"/>
    </location>
</feature>
<dbReference type="InterPro" id="IPR053134">
    <property type="entry name" value="RNA-dir_DNA_polymerase"/>
</dbReference>
<reference evidence="3" key="1">
    <citation type="journal article" date="2019" name="Sci. Rep.">
        <title>Draft genome of Tanacetum cinerariifolium, the natural source of mosquito coil.</title>
        <authorList>
            <person name="Yamashiro T."/>
            <person name="Shiraishi A."/>
            <person name="Satake H."/>
            <person name="Nakayama K."/>
        </authorList>
    </citation>
    <scope>NUCLEOTIDE SEQUENCE</scope>
</reference>
<dbReference type="AlphaFoldDB" id="A0A699GIA7"/>
<protein>
    <submittedName>
        <fullName evidence="3">Reverse transcriptase domain-containing protein</fullName>
    </submittedName>
</protein>
<accession>A0A699GIA7</accession>
<dbReference type="PANTHER" id="PTHR24559">
    <property type="entry name" value="TRANSPOSON TY3-I GAG-POL POLYPROTEIN"/>
    <property type="match status" value="1"/>
</dbReference>
<dbReference type="EMBL" id="BKCJ010000060">
    <property type="protein sequence ID" value="GEU29340.1"/>
    <property type="molecule type" value="Genomic_DNA"/>
</dbReference>
<dbReference type="InterPro" id="IPR043502">
    <property type="entry name" value="DNA/RNA_pol_sf"/>
</dbReference>
<name>A0A699GIA7_TANCI</name>
<evidence type="ECO:0000313" key="3">
    <source>
        <dbReference type="EMBL" id="GEU29340.1"/>
    </source>
</evidence>
<dbReference type="SUPFAM" id="SSF56672">
    <property type="entry name" value="DNA/RNA polymerases"/>
    <property type="match status" value="1"/>
</dbReference>
<keyword evidence="3" id="KW-0695">RNA-directed DNA polymerase</keyword>
<organism evidence="3">
    <name type="scientific">Tanacetum cinerariifolium</name>
    <name type="common">Dalmatian daisy</name>
    <name type="synonym">Chrysanthemum cinerariifolium</name>
    <dbReference type="NCBI Taxonomy" id="118510"/>
    <lineage>
        <taxon>Eukaryota</taxon>
        <taxon>Viridiplantae</taxon>
        <taxon>Streptophyta</taxon>
        <taxon>Embryophyta</taxon>
        <taxon>Tracheophyta</taxon>
        <taxon>Spermatophyta</taxon>
        <taxon>Magnoliopsida</taxon>
        <taxon>eudicotyledons</taxon>
        <taxon>Gunneridae</taxon>
        <taxon>Pentapetalae</taxon>
        <taxon>asterids</taxon>
        <taxon>campanulids</taxon>
        <taxon>Asterales</taxon>
        <taxon>Asteraceae</taxon>
        <taxon>Asteroideae</taxon>
        <taxon>Anthemideae</taxon>
        <taxon>Anthemidinae</taxon>
        <taxon>Tanacetum</taxon>
    </lineage>
</organism>
<evidence type="ECO:0000259" key="2">
    <source>
        <dbReference type="Pfam" id="PF00078"/>
    </source>
</evidence>
<dbReference type="GO" id="GO:0003964">
    <property type="term" value="F:RNA-directed DNA polymerase activity"/>
    <property type="evidence" value="ECO:0007669"/>
    <property type="project" value="UniProtKB-KW"/>
</dbReference>
<dbReference type="Pfam" id="PF00078">
    <property type="entry name" value="RVT_1"/>
    <property type="match status" value="1"/>
</dbReference>
<sequence length="502" mass="58255">MARMDAMTLKMDARYKELQSRAKKPTPDLDDDDMPMSREEEAKVIIDVIDEILEEDFDALLYEGSKILHSIDGTLLEEKIFSEFDEFMAMSADENSESESNSEEPPFEKITINTNYKIKTSLREPPTDLELKPLPDNLEYMYSWKNNLFFLRMPFGLCNALATFQRCMLAIFHDMIEESIEVFMDNFSVFGETFDKCLNNLDKMLQRYKDAHLVLNWEKCHFMVKEGIVLGHKVSAAGLEVDKAKINVISKLPPLLISKSLVNEMTDDLKYVMSLEDEFDEKCLILDIQEVFFKTQIESAMSLSHYHESENENLVYNSSLETKNHCLRSTITELSNHFETLKVQMENQCAQFQKEFSKMEVQKVWRPKQSHSEPLKYSRSDLLSLRPKIESTSISLNSGRFSFISKMIFGNAKLVFNNTWNSPTSSRSKTPQEKTSFHNQWTKKRVFKSSLVPRALFQNETPVLCPRWNSTSLNRIDATSKWVLKFDKPVTTILKWVPKVAV</sequence>
<feature type="region of interest" description="Disordered" evidence="1">
    <location>
        <begin position="16"/>
        <end position="35"/>
    </location>
</feature>
<keyword evidence="3" id="KW-0548">Nucleotidyltransferase</keyword>